<sequence>MIEISAIENILTDLGFPAMTAYACFYYIKELSKRQENDKDKLFKIISESAEINENLTKAITNLSNSISMQNEAIKKLTNDITEIKKKIEVNNDNR</sequence>
<evidence type="ECO:0000313" key="1">
    <source>
        <dbReference type="EMBL" id="ONI40751.1"/>
    </source>
</evidence>
<keyword evidence="2" id="KW-1185">Reference proteome</keyword>
<dbReference type="EMBL" id="LJDB01000046">
    <property type="protein sequence ID" value="ONI40751.1"/>
    <property type="molecule type" value="Genomic_DNA"/>
</dbReference>
<protein>
    <submittedName>
        <fullName evidence="1">Uncharacterized protein</fullName>
    </submittedName>
</protein>
<reference evidence="1" key="1">
    <citation type="submission" date="2016-08" db="EMBL/GenBank/DDBJ databases">
        <authorList>
            <person name="Ngugi D.K."/>
            <person name="Miyake S."/>
            <person name="Stingl U."/>
        </authorList>
    </citation>
    <scope>NUCLEOTIDE SEQUENCE</scope>
    <source>
        <strain evidence="1">SCG-B11WGA-EpuloA1</strain>
    </source>
</reference>
<organism evidence="1 2">
    <name type="scientific">Candidatus Epulonipiscium fishelsonii</name>
    <dbReference type="NCBI Taxonomy" id="77094"/>
    <lineage>
        <taxon>Bacteria</taxon>
        <taxon>Bacillati</taxon>
        <taxon>Bacillota</taxon>
        <taxon>Clostridia</taxon>
        <taxon>Lachnospirales</taxon>
        <taxon>Lachnospiraceae</taxon>
        <taxon>Candidatus Epulonipiscium</taxon>
    </lineage>
</organism>
<proteinExistence type="predicted"/>
<gene>
    <name evidence="1" type="ORF">AN396_05325</name>
</gene>
<accession>A0ACC8XD65</accession>
<name>A0ACC8XD65_9FIRM</name>
<evidence type="ECO:0000313" key="2">
    <source>
        <dbReference type="Proteomes" id="UP000188605"/>
    </source>
</evidence>
<comment type="caution">
    <text evidence="1">The sequence shown here is derived from an EMBL/GenBank/DDBJ whole genome shotgun (WGS) entry which is preliminary data.</text>
</comment>
<dbReference type="Proteomes" id="UP000188605">
    <property type="component" value="Unassembled WGS sequence"/>
</dbReference>